<keyword evidence="3" id="KW-0969">Cilium</keyword>
<evidence type="ECO:0000259" key="13">
    <source>
        <dbReference type="Pfam" id="PF18198"/>
    </source>
</evidence>
<evidence type="ECO:0000256" key="3">
    <source>
        <dbReference type="ARBA" id="ARBA00023069"/>
    </source>
</evidence>
<dbReference type="Pfam" id="PF12780">
    <property type="entry name" value="AAA_8"/>
    <property type="match status" value="1"/>
</dbReference>
<dbReference type="Pfam" id="PF18199">
    <property type="entry name" value="Dynein_C"/>
    <property type="match status" value="1"/>
</dbReference>
<feature type="coiled-coil region" evidence="5">
    <location>
        <begin position="1223"/>
        <end position="1271"/>
    </location>
</feature>
<dbReference type="Gene3D" id="1.10.8.1220">
    <property type="match status" value="1"/>
</dbReference>
<reference evidence="15" key="1">
    <citation type="submission" date="2023-10" db="EMBL/GenBank/DDBJ databases">
        <authorList>
            <person name="Chen Y."/>
            <person name="Shah S."/>
            <person name="Dougan E. K."/>
            <person name="Thang M."/>
            <person name="Chan C."/>
        </authorList>
    </citation>
    <scope>NUCLEOTIDE SEQUENCE [LARGE SCALE GENOMIC DNA]</scope>
</reference>
<dbReference type="InterPro" id="IPR042219">
    <property type="entry name" value="AAA_lid_11_sf"/>
</dbReference>
<dbReference type="Gene3D" id="1.20.920.20">
    <property type="match status" value="1"/>
</dbReference>
<feature type="domain" description="Dynein heavy chain coiled coil stalk" evidence="8">
    <location>
        <begin position="992"/>
        <end position="1337"/>
    </location>
</feature>
<evidence type="ECO:0008006" key="17">
    <source>
        <dbReference type="Google" id="ProtNLM"/>
    </source>
</evidence>
<dbReference type="InterPro" id="IPR035699">
    <property type="entry name" value="AAA_6"/>
</dbReference>
<organism evidence="15 16">
    <name type="scientific">Prorocentrum cordatum</name>
    <dbReference type="NCBI Taxonomy" id="2364126"/>
    <lineage>
        <taxon>Eukaryota</taxon>
        <taxon>Sar</taxon>
        <taxon>Alveolata</taxon>
        <taxon>Dinophyceae</taxon>
        <taxon>Prorocentrales</taxon>
        <taxon>Prorocentraceae</taxon>
        <taxon>Prorocentrum</taxon>
    </lineage>
</organism>
<keyword evidence="2 5" id="KW-0175">Coiled coil</keyword>
<dbReference type="InterPro" id="IPR024743">
    <property type="entry name" value="Dynein_HC_stalk"/>
</dbReference>
<feature type="domain" description="Dynein heavy chain AAA module D4" evidence="9">
    <location>
        <begin position="720"/>
        <end position="977"/>
    </location>
</feature>
<dbReference type="InterPro" id="IPR043160">
    <property type="entry name" value="Dynein_C_barrel"/>
</dbReference>
<evidence type="ECO:0000259" key="7">
    <source>
        <dbReference type="Pfam" id="PF12774"/>
    </source>
</evidence>
<feature type="domain" description="Dynein heavy chain 3 AAA+ lid" evidence="12">
    <location>
        <begin position="582"/>
        <end position="657"/>
    </location>
</feature>
<dbReference type="Gene3D" id="1.10.8.720">
    <property type="entry name" value="Region D6 of dynein motor"/>
    <property type="match status" value="1"/>
</dbReference>
<dbReference type="Pfam" id="PF12781">
    <property type="entry name" value="AAA_9"/>
    <property type="match status" value="1"/>
</dbReference>
<evidence type="ECO:0000256" key="2">
    <source>
        <dbReference type="ARBA" id="ARBA00023054"/>
    </source>
</evidence>
<comment type="subcellular location">
    <subcellularLocation>
        <location evidence="1">Cytoplasm</location>
        <location evidence="1">Cytoskeleton</location>
        <location evidence="1">Cilium axoneme</location>
    </subcellularLocation>
</comment>
<dbReference type="Gene3D" id="1.20.920.30">
    <property type="match status" value="1"/>
</dbReference>
<evidence type="ECO:0000313" key="16">
    <source>
        <dbReference type="Proteomes" id="UP001189429"/>
    </source>
</evidence>
<proteinExistence type="predicted"/>
<dbReference type="Gene3D" id="3.40.50.300">
    <property type="entry name" value="P-loop containing nucleotide triphosphate hydrolases"/>
    <property type="match status" value="4"/>
</dbReference>
<dbReference type="InterPro" id="IPR027417">
    <property type="entry name" value="P-loop_NTPase"/>
</dbReference>
<dbReference type="Pfam" id="PF17857">
    <property type="entry name" value="AAA_lid_1"/>
    <property type="match status" value="1"/>
</dbReference>
<feature type="domain" description="Dynein heavy chain C-terminal" evidence="14">
    <location>
        <begin position="2161"/>
        <end position="2439"/>
    </location>
</feature>
<dbReference type="Pfam" id="PF03028">
    <property type="entry name" value="Dynein_heavy"/>
    <property type="match status" value="1"/>
</dbReference>
<dbReference type="Proteomes" id="UP001189429">
    <property type="component" value="Unassembled WGS sequence"/>
</dbReference>
<evidence type="ECO:0000256" key="5">
    <source>
        <dbReference type="SAM" id="Coils"/>
    </source>
</evidence>
<evidence type="ECO:0000259" key="11">
    <source>
        <dbReference type="Pfam" id="PF17852"/>
    </source>
</evidence>
<evidence type="ECO:0000256" key="1">
    <source>
        <dbReference type="ARBA" id="ARBA00004430"/>
    </source>
</evidence>
<feature type="domain" description="Dynein heavy chain hydrolytic ATP-binding dynein motor region" evidence="7">
    <location>
        <begin position="1"/>
        <end position="89"/>
    </location>
</feature>
<dbReference type="PANTHER" id="PTHR22878">
    <property type="entry name" value="DYNEIN HEAVY CHAIN 6, AXONEMAL-LIKE-RELATED"/>
    <property type="match status" value="1"/>
</dbReference>
<dbReference type="Pfam" id="PF17852">
    <property type="entry name" value="Dynein_AAA_lid"/>
    <property type="match status" value="1"/>
</dbReference>
<evidence type="ECO:0000256" key="4">
    <source>
        <dbReference type="ARBA" id="ARBA00023273"/>
    </source>
</evidence>
<dbReference type="Pfam" id="PF12775">
    <property type="entry name" value="AAA_7"/>
    <property type="match status" value="1"/>
</dbReference>
<dbReference type="Pfam" id="PF12777">
    <property type="entry name" value="MT"/>
    <property type="match status" value="1"/>
</dbReference>
<gene>
    <name evidence="15" type="ORF">PCOR1329_LOCUS45603</name>
</gene>
<feature type="domain" description="Dynein heavy chain region D6 P-loop" evidence="6">
    <location>
        <begin position="1858"/>
        <end position="1971"/>
    </location>
</feature>
<dbReference type="PANTHER" id="PTHR22878:SF68">
    <property type="entry name" value="DYNEIN HEAVY CHAIN 6, AXONEMAL-LIKE"/>
    <property type="match status" value="1"/>
</dbReference>
<keyword evidence="4" id="KW-0966">Cell projection</keyword>
<keyword evidence="16" id="KW-1185">Reference proteome</keyword>
<dbReference type="Pfam" id="PF18198">
    <property type="entry name" value="AAA_lid_11"/>
    <property type="match status" value="1"/>
</dbReference>
<accession>A0ABN9U6D5</accession>
<feature type="domain" description="Dynein heavy chain AAA 5 extension" evidence="11">
    <location>
        <begin position="223"/>
        <end position="358"/>
    </location>
</feature>
<dbReference type="Gene3D" id="1.20.1270.280">
    <property type="match status" value="1"/>
</dbReference>
<feature type="domain" description="Dynein heavy chain AAA lid" evidence="13">
    <location>
        <begin position="2003"/>
        <end position="2142"/>
    </location>
</feature>
<evidence type="ECO:0000259" key="12">
    <source>
        <dbReference type="Pfam" id="PF17857"/>
    </source>
</evidence>
<name>A0ABN9U6D5_9DINO</name>
<dbReference type="SUPFAM" id="SSF52540">
    <property type="entry name" value="P-loop containing nucleoside triphosphate hydrolases"/>
    <property type="match status" value="2"/>
</dbReference>
<evidence type="ECO:0000259" key="8">
    <source>
        <dbReference type="Pfam" id="PF12777"/>
    </source>
</evidence>
<sequence>MMVPDYALIGEIMFYAYGFTDAKVLAKKMLSSQCHYDYGMRAVKSTIEMCGKLKREASEGMQEDQITLQALRDVNVPKFLKDDLPLFNGDAKYNKVQTHILNPKAITQAQLYGAFDEVTREWSDGIASECVRTAVASGKSGCTDNHWVIFDGPVDALWIESMNTVLDDNKKLCLTSGEIIALTPQIRCGMVYMEPSALGNEPLVQSWLERLPSTFKKDMVEILKELMLSFTLPLIRVVRKKTSELSITVDNNLCKSHFSLLDCYFHEYIPTEAKTPSADEIAKLGTNLMPLFFFTLVWSVGATCDNKGRKVFSDKLWELIREKDVKVARDGELPDDCFWYDFVFETSGEREGHWTKWLDFAPKYTVPPRSEYQNIVVPTVDSIRLTHTFSTLVLKDKHCIIAGNTGTGKSSYVTLWLQKGAPDSFMPLFISFSAQTHVNQLQDLLDSKFEKRRRGVFGPPAGKKNVVFVDDLNMPKKEYYGAQPPIELLRQWHDYGGWYNRKELKVQEIIDIIHVSAMGPPGGGRTEVTGRLKRHYSTLVAADLARESIAAIFSTILDYFLAQGFEPAIQQLSARIVACSIGIFEAAGEELLPTPTKSHYLFNLRDIWKVFQGICSLKSKKISEPLSVVRCYCHENIRVFGDRLINEEDRSWLRQKLEATLEDSFGIDPAMVFTGDRLIFGDFMGQGDTKFYVEVEDMAAMKSSMESFLDDYNNIFSVAMPLVMFTDACEHVARICRVLRQPNGNVLLLGVGGSGRQSLSRLATYMSEYEIFQIEVMKGYGMNEFKDDLKTCLMQCGNQQKATTFLFTDTQIVNEQMVEAINNVLNSGDVPNLYKAEDTDAIMQACRATCQQAGLTPTKANVFSTYLTRVKACIHLVLAFSPVGEAFRTRLRMFPSLVNCCTIDWFAEWPAEALYSVGKQQMTMEDLNLPNLEGVLNLFKTVHQSVEAGAKRIMESARRPIYITPTSFLELIASYKKVLELRRSAVGTLKMRLQKGLDALAAAAYAVANMQTELTAKQPVLEQTKKEVGEMMVVIAQDKEKAAVTKESCTKVESEAKIQADSATAIKEDAQRDLDEALPALNVAEKALKALKLASLQEIRVLGSPPAGVRLAMEVLCVFFNIKPVKKADPANPGKKIEDFWEAAKLGPLSDPKKLLDDLFEFDRDNIPEAVIQRAQPYIDREDFDPVQIKKASVACEALCMWSRAMHKYHFVAKAVEPKRKMLADAEASLEVTMKKLRGAQAELKDVEEKIAKLEADYNSSVQKQDQLQKDMDMCVIKLGNANKLIEGLGGEKDRWSQTVETLGEEYELLPGDSLVAAGMVSYAGPFTGEYRIDFMDLWLATEDECGITHKEGANLVNVLGQPVVIQEWAVSGLPNDNLSVENGIIIANARRWPLMIDPQRQANKYIKTYGKVASDGGMSTCKLSDPGLLQTVELGIQFGKWVLLENIGEALDPALEPVLQQQKIRDGTSFVIKLGDKNVAYDDKFRFFMTTTLANPHYSPETSVKVTLLNFAITPEGLQDQMLGVVVQKEQPEMEEKKQELVKNNASMNKQLKEIEDDILRLLSADGDILESKELIDTLEYSKKTSAVINKAMEEAAVTEKEIDEVRKSYRDYAYRASLLSKTTHEDPEKTPLRASRRGGGFFCVTELMVIDPMYQFSLQWFQQLAVIGIDNAPSGGEGADARLNNLISYFTYSIYQSVCRGLFEKHKLLFSFSLCMKIMSGEGRLDAGESRFLMAGPTGDIKDGIPNPAPEWLSAKSWNEVLSLSQLPAFRGLDTYFASDVSGFKRIYDEPEADKETLPGPWEEKLSPFQKICFLRTLRLDRVTTAVLDFVTKDMGQKFVEPPTFDIAVSFEDSTKMSPLIFVLSAGSDPVADMLQFAEAKGMGQKLESISLGQGQGPKAQKMIERARESGGWVLLCNCHLSISWLPELERICEQQNADETDNMYRLWLTSMPTPQFPPLLLQNGVKMTNEPPKGLRANVLGSMSKCDDRMLNDCEKPEAFSRLVFGFCFFHAICQDRRKFGPIGWNIPYNFTPEDLVTNRRQLKFFLDNYDSIPYKVLQFLGAKINYGGRVTDKKDKVLIETMIKIFICEDTAVKGPEYKFSKGGLFYCPAATSQDEFLTYLRGLPIMTPPEVFGLHENCEITCAESESMALLEDVMSTVMDDMAAELIEITPKQFDLDLFEERFPTMYSESRNTVVKQEAAKYNRLLDLLARQLPLFRRAVKGLVVMTEDLENVGKGLFMNMVPEQWASVGFLSMKPLTAWYKDLNDRVDFFHLWYTDGHPISFWVSGLFFPQAFFTAVLQNFARAHKFAIDRVDFDVEVSDHFKIDGSDIATPPEAGAYMRGMFLEGCRWDDRIHALGPSLPKQLFTQLPVVLFKPVLDWKPQKGVYPCPVYKVLSRKGTLSTTGHSTNFVRDMALPSKEHPDVWIRAGVAAFLALKY</sequence>
<dbReference type="Gene3D" id="3.10.490.20">
    <property type="match status" value="1"/>
</dbReference>
<comment type="caution">
    <text evidence="15">The sequence shown here is derived from an EMBL/GenBank/DDBJ whole genome shotgun (WGS) entry which is preliminary data.</text>
</comment>
<dbReference type="InterPro" id="IPR041658">
    <property type="entry name" value="AAA_lid_11"/>
</dbReference>
<dbReference type="EMBL" id="CAUYUJ010015485">
    <property type="protein sequence ID" value="CAK0854534.1"/>
    <property type="molecule type" value="Genomic_DNA"/>
</dbReference>
<feature type="coiled-coil region" evidence="5">
    <location>
        <begin position="1539"/>
        <end position="1566"/>
    </location>
</feature>
<dbReference type="InterPro" id="IPR041228">
    <property type="entry name" value="Dynein_C"/>
</dbReference>
<dbReference type="Gene3D" id="1.10.472.130">
    <property type="match status" value="1"/>
</dbReference>
<evidence type="ECO:0000259" key="10">
    <source>
        <dbReference type="Pfam" id="PF12781"/>
    </source>
</evidence>
<feature type="domain" description="Dynein heavy chain ATP-binding dynein motor region" evidence="10">
    <location>
        <begin position="1367"/>
        <end position="1590"/>
    </location>
</feature>
<dbReference type="Gene3D" id="6.10.140.1060">
    <property type="match status" value="1"/>
</dbReference>
<dbReference type="InterPro" id="IPR024317">
    <property type="entry name" value="Dynein_heavy_chain_D4_dom"/>
</dbReference>
<dbReference type="Pfam" id="PF12774">
    <property type="entry name" value="AAA_6"/>
    <property type="match status" value="1"/>
</dbReference>
<evidence type="ECO:0000259" key="9">
    <source>
        <dbReference type="Pfam" id="PF12780"/>
    </source>
</evidence>
<evidence type="ECO:0000259" key="6">
    <source>
        <dbReference type="Pfam" id="PF03028"/>
    </source>
</evidence>
<dbReference type="InterPro" id="IPR041589">
    <property type="entry name" value="DNAH3_AAA_lid_1"/>
</dbReference>
<dbReference type="InterPro" id="IPR026983">
    <property type="entry name" value="DHC"/>
</dbReference>
<dbReference type="InterPro" id="IPR035706">
    <property type="entry name" value="AAA_9"/>
</dbReference>
<protein>
    <recommendedName>
        <fullName evidence="17">Calmodulin</fullName>
    </recommendedName>
</protein>
<evidence type="ECO:0000313" key="15">
    <source>
        <dbReference type="EMBL" id="CAK0854534.1"/>
    </source>
</evidence>
<evidence type="ECO:0000259" key="14">
    <source>
        <dbReference type="Pfam" id="PF18199"/>
    </source>
</evidence>
<dbReference type="InterPro" id="IPR004273">
    <property type="entry name" value="Dynein_heavy_D6_P-loop"/>
</dbReference>
<dbReference type="InterPro" id="IPR041466">
    <property type="entry name" value="Dynein_AAA5_ext"/>
</dbReference>